<feature type="region of interest" description="Disordered" evidence="2">
    <location>
        <begin position="268"/>
        <end position="298"/>
    </location>
</feature>
<feature type="compositionally biased region" description="Polar residues" evidence="2">
    <location>
        <begin position="15"/>
        <end position="27"/>
    </location>
</feature>
<sequence>MSVEARNEVDHDVNNGGSSAKNESRIGSETPVMDSAGAQQFRDAKPRLEGHIDEILLCVIAEALQRVDGSTPTTFLASVIRQALIKELRKYGAIEFMGLKGIDPSSAEAWLKSTNRVLQQLGCTPGECVTFAVSLLEEEAYLWWQTVTRHVSADRIDWEFFQSEFQKKYVGELYLEDRKHEFLTLKQGEMSVMDYEREFLRLSKYASELVPTEEESCKRFLQGLRDELKVQLVSHRMKEFVDLTERAKMVEHVLGLDKKSEFSRAIGKRAGTSSSYQTSKRAKETRESRRTTSKFSKLERARDCQPSVPVRSVRGPARDSDIPTCVHYGKKHRSECWKLKKACFRCGSLEHFSRDCLKNEDTSLVIAQRSIPSARGRGNPRSGFVSRGIQRKDTGSATQQSKVRAPAQAYVVRTYEEGDATDVIAGCLDSSIFAGSGRHRSHHTG</sequence>
<dbReference type="SMART" id="SM00343">
    <property type="entry name" value="ZnF_C2HC"/>
    <property type="match status" value="1"/>
</dbReference>
<evidence type="ECO:0000256" key="1">
    <source>
        <dbReference type="PROSITE-ProRule" id="PRU00047"/>
    </source>
</evidence>
<dbReference type="Pfam" id="PF00098">
    <property type="entry name" value="zf-CCHC"/>
    <property type="match status" value="1"/>
</dbReference>
<feature type="region of interest" description="Disordered" evidence="2">
    <location>
        <begin position="1"/>
        <end position="36"/>
    </location>
</feature>
<dbReference type="InterPro" id="IPR001878">
    <property type="entry name" value="Znf_CCHC"/>
</dbReference>
<dbReference type="PANTHER" id="PTHR34482">
    <property type="entry name" value="DNA DAMAGE-INDUCIBLE PROTEIN 1-LIKE"/>
    <property type="match status" value="1"/>
</dbReference>
<evidence type="ECO:0000256" key="2">
    <source>
        <dbReference type="SAM" id="MobiDB-lite"/>
    </source>
</evidence>
<feature type="region of interest" description="Disordered" evidence="2">
    <location>
        <begin position="373"/>
        <end position="402"/>
    </location>
</feature>
<dbReference type="Pfam" id="PF03732">
    <property type="entry name" value="Retrotrans_gag"/>
    <property type="match status" value="1"/>
</dbReference>
<dbReference type="InterPro" id="IPR005162">
    <property type="entry name" value="Retrotrans_gag_dom"/>
</dbReference>
<feature type="compositionally biased region" description="Basic and acidic residues" evidence="2">
    <location>
        <begin position="1"/>
        <end position="13"/>
    </location>
</feature>
<keyword evidence="1" id="KW-0863">Zinc-finger</keyword>
<dbReference type="PROSITE" id="PS50158">
    <property type="entry name" value="ZF_CCHC"/>
    <property type="match status" value="1"/>
</dbReference>
<organism evidence="4 5">
    <name type="scientific">Gossypium hirsutum</name>
    <name type="common">Upland cotton</name>
    <name type="synonym">Gossypium mexicanum</name>
    <dbReference type="NCBI Taxonomy" id="3635"/>
    <lineage>
        <taxon>Eukaryota</taxon>
        <taxon>Viridiplantae</taxon>
        <taxon>Streptophyta</taxon>
        <taxon>Embryophyta</taxon>
        <taxon>Tracheophyta</taxon>
        <taxon>Spermatophyta</taxon>
        <taxon>Magnoliopsida</taxon>
        <taxon>eudicotyledons</taxon>
        <taxon>Gunneridae</taxon>
        <taxon>Pentapetalae</taxon>
        <taxon>rosids</taxon>
        <taxon>malvids</taxon>
        <taxon>Malvales</taxon>
        <taxon>Malvaceae</taxon>
        <taxon>Malvoideae</taxon>
        <taxon>Gossypium</taxon>
    </lineage>
</organism>
<protein>
    <submittedName>
        <fullName evidence="5">Uncharacterized protein isoform X2</fullName>
    </submittedName>
</protein>
<name>A0ABM3C0A3_GOSHI</name>
<accession>A0ABM3C0A3</accession>
<reference evidence="5" key="2">
    <citation type="submission" date="2025-08" db="UniProtKB">
        <authorList>
            <consortium name="RefSeq"/>
        </authorList>
    </citation>
    <scope>IDENTIFICATION</scope>
</reference>
<feature type="compositionally biased region" description="Basic and acidic residues" evidence="2">
    <location>
        <begin position="281"/>
        <end position="298"/>
    </location>
</feature>
<gene>
    <name evidence="5" type="primary">LOC107955427</name>
</gene>
<proteinExistence type="predicted"/>
<evidence type="ECO:0000259" key="3">
    <source>
        <dbReference type="PROSITE" id="PS50158"/>
    </source>
</evidence>
<keyword evidence="1" id="KW-0862">Zinc</keyword>
<keyword evidence="4" id="KW-1185">Reference proteome</keyword>
<evidence type="ECO:0000313" key="5">
    <source>
        <dbReference type="RefSeq" id="XP_040972723.1"/>
    </source>
</evidence>
<keyword evidence="1" id="KW-0479">Metal-binding</keyword>
<dbReference type="PANTHER" id="PTHR34482:SF36">
    <property type="entry name" value="RETROTRANSPOSON GAG DOMAIN-CONTAINING PROTEIN"/>
    <property type="match status" value="1"/>
</dbReference>
<dbReference type="GeneID" id="107955427"/>
<evidence type="ECO:0000313" key="4">
    <source>
        <dbReference type="Proteomes" id="UP000818029"/>
    </source>
</evidence>
<feature type="domain" description="CCHC-type" evidence="3">
    <location>
        <begin position="343"/>
        <end position="356"/>
    </location>
</feature>
<dbReference type="Proteomes" id="UP000818029">
    <property type="component" value="Chromosome A07"/>
</dbReference>
<dbReference type="RefSeq" id="XP_040972723.1">
    <property type="nucleotide sequence ID" value="XM_041116789.1"/>
</dbReference>
<reference evidence="4" key="1">
    <citation type="journal article" date="2020" name="Nat. Genet.">
        <title>Genomic diversifications of five Gossypium allopolyploid species and their impact on cotton improvement.</title>
        <authorList>
            <person name="Chen Z.J."/>
            <person name="Sreedasyam A."/>
            <person name="Ando A."/>
            <person name="Song Q."/>
            <person name="De Santiago L.M."/>
            <person name="Hulse-Kemp A.M."/>
            <person name="Ding M."/>
            <person name="Ye W."/>
            <person name="Kirkbride R.C."/>
            <person name="Jenkins J."/>
            <person name="Plott C."/>
            <person name="Lovell J."/>
            <person name="Lin Y.M."/>
            <person name="Vaughn R."/>
            <person name="Liu B."/>
            <person name="Simpson S."/>
            <person name="Scheffler B.E."/>
            <person name="Wen L."/>
            <person name="Saski C.A."/>
            <person name="Grover C.E."/>
            <person name="Hu G."/>
            <person name="Conover J.L."/>
            <person name="Carlson J.W."/>
            <person name="Shu S."/>
            <person name="Boston L.B."/>
            <person name="Williams M."/>
            <person name="Peterson D.G."/>
            <person name="McGee K."/>
            <person name="Jones D.C."/>
            <person name="Wendel J.F."/>
            <person name="Stelly D.M."/>
            <person name="Grimwood J."/>
            <person name="Schmutz J."/>
        </authorList>
    </citation>
    <scope>NUCLEOTIDE SEQUENCE [LARGE SCALE GENOMIC DNA]</scope>
    <source>
        <strain evidence="4">cv. TM-1</strain>
    </source>
</reference>